<keyword evidence="6" id="KW-0812">Transmembrane</keyword>
<evidence type="ECO:0000256" key="13">
    <source>
        <dbReference type="ARBA" id="ARBA00030350"/>
    </source>
</evidence>
<feature type="region of interest" description="Disordered" evidence="14">
    <location>
        <begin position="94"/>
        <end position="119"/>
    </location>
</feature>
<proteinExistence type="inferred from homology"/>
<dbReference type="InterPro" id="IPR024709">
    <property type="entry name" value="FucosylTrfase_pln"/>
</dbReference>
<keyword evidence="8" id="KW-1133">Transmembrane helix</keyword>
<dbReference type="FunFam" id="3.40.50.11350:FF:000011">
    <property type="entry name" value="O-fucosyltransferase 28"/>
    <property type="match status" value="1"/>
</dbReference>
<dbReference type="AlphaFoldDB" id="A0AA86VMR2"/>
<comment type="pathway">
    <text evidence="2">Glycan metabolism.</text>
</comment>
<evidence type="ECO:0000256" key="9">
    <source>
        <dbReference type="ARBA" id="ARBA00023136"/>
    </source>
</evidence>
<dbReference type="GO" id="GO:0006004">
    <property type="term" value="P:fucose metabolic process"/>
    <property type="evidence" value="ECO:0007669"/>
    <property type="project" value="UniProtKB-KW"/>
</dbReference>
<comment type="subcellular location">
    <subcellularLocation>
        <location evidence="1">Membrane</location>
        <topology evidence="1">Single-pass type II membrane protein</topology>
    </subcellularLocation>
</comment>
<evidence type="ECO:0000256" key="10">
    <source>
        <dbReference type="ARBA" id="ARBA00023180"/>
    </source>
</evidence>
<sequence>MSLELLLALLLDFAQECKRLSVGEFDDYVSNRMKGQQMYMVKANVLSKRLNGGVNEGERVDGDFKFAGCDDDEHGIFKCRRMAVWNYRGSNNNKIKRRRNREKRGVEGGNDVEKKPKANSNRAPLFYSSLQTKTMKKKNPTLREKTGPMQQKRRTVPLGMLRRFIAASIFSLVVTSFFFVHVHVSPSPTDHKFNDKIPSFYDPQSWTLELAPPYLFKTPLSVPKLKDSSKESDYEKLWKPPPNYGFITCTKPTPNYKTPTSSGGYLSVHTNGGLNQMRNGICDMVAIARIINATLVIPELDKKSFWHDTSNFSDIFDDEWFISSLANDIKIIKKLPKKLVNATKMVMQFKSWSGMDYYEKEIAALWTKFNVIRTSKSDSRLANNNLPPDIQKLRCRACYEALRFSPRIEQMGKILVERMRSFGPYISLHLRYEKDMLAFSGCTHGLSTAESEELRRIRENTTYWKRKYINPREERSKGFCPLTPKEVGIFLTALGYPSKTPIYIAAGEIYGGEFHMTDLRSRYPLLMSKEKLASIGELEHFSSHASQMAALDYIVSVESDVFVHSYPGNMAKAVEGHRRVLGRGRTISPDRKALVRLFDKLQNGSMTEGKRLSNKVIDLHKRRLGFFRKRKGPVSGTKGLDRFRSEETFYANPLPDCLCRTESLSINASRYR</sequence>
<dbReference type="EMBL" id="OY731406">
    <property type="protein sequence ID" value="CAJ1974077.1"/>
    <property type="molecule type" value="Genomic_DNA"/>
</dbReference>
<keyword evidence="7" id="KW-0735">Signal-anchor</keyword>
<keyword evidence="12" id="KW-0119">Carbohydrate metabolism</keyword>
<comment type="similarity">
    <text evidence="3">Belongs to the glycosyltransferase GT106 family.</text>
</comment>
<dbReference type="GO" id="GO:0016020">
    <property type="term" value="C:membrane"/>
    <property type="evidence" value="ECO:0007669"/>
    <property type="project" value="UniProtKB-SubCell"/>
</dbReference>
<evidence type="ECO:0000256" key="4">
    <source>
        <dbReference type="ARBA" id="ARBA00022676"/>
    </source>
</evidence>
<dbReference type="InterPro" id="IPR019378">
    <property type="entry name" value="GDP-Fuc_O-FucTrfase"/>
</dbReference>
<feature type="chain" id="PRO_5041732322" description="O-fucosyltransferase family protein" evidence="15">
    <location>
        <begin position="20"/>
        <end position="672"/>
    </location>
</feature>
<dbReference type="CDD" id="cd11299">
    <property type="entry name" value="O-FucT_plant"/>
    <property type="match status" value="1"/>
</dbReference>
<dbReference type="Pfam" id="PF10250">
    <property type="entry name" value="O-FucT"/>
    <property type="match status" value="1"/>
</dbReference>
<protein>
    <recommendedName>
        <fullName evidence="13">O-fucosyltransferase family protein</fullName>
    </recommendedName>
</protein>
<evidence type="ECO:0000256" key="11">
    <source>
        <dbReference type="ARBA" id="ARBA00023253"/>
    </source>
</evidence>
<gene>
    <name evidence="16" type="ORF">AYBTSS11_LOCUS26145</name>
</gene>
<evidence type="ECO:0000313" key="17">
    <source>
        <dbReference type="Proteomes" id="UP001189624"/>
    </source>
</evidence>
<evidence type="ECO:0000256" key="1">
    <source>
        <dbReference type="ARBA" id="ARBA00004606"/>
    </source>
</evidence>
<evidence type="ECO:0000256" key="2">
    <source>
        <dbReference type="ARBA" id="ARBA00004881"/>
    </source>
</evidence>
<evidence type="ECO:0000313" key="16">
    <source>
        <dbReference type="EMBL" id="CAJ1974077.1"/>
    </source>
</evidence>
<evidence type="ECO:0000256" key="15">
    <source>
        <dbReference type="SAM" id="SignalP"/>
    </source>
</evidence>
<accession>A0AA86VMR2</accession>
<evidence type="ECO:0000256" key="14">
    <source>
        <dbReference type="SAM" id="MobiDB-lite"/>
    </source>
</evidence>
<evidence type="ECO:0000256" key="5">
    <source>
        <dbReference type="ARBA" id="ARBA00022679"/>
    </source>
</evidence>
<evidence type="ECO:0000256" key="12">
    <source>
        <dbReference type="ARBA" id="ARBA00023277"/>
    </source>
</evidence>
<keyword evidence="15" id="KW-0732">Signal</keyword>
<keyword evidence="9" id="KW-0472">Membrane</keyword>
<feature type="compositionally biased region" description="Basic and acidic residues" evidence="14">
    <location>
        <begin position="103"/>
        <end position="116"/>
    </location>
</feature>
<evidence type="ECO:0000256" key="3">
    <source>
        <dbReference type="ARBA" id="ARBA00007737"/>
    </source>
</evidence>
<evidence type="ECO:0000256" key="7">
    <source>
        <dbReference type="ARBA" id="ARBA00022968"/>
    </source>
</evidence>
<reference evidence="16" key="1">
    <citation type="submission" date="2023-10" db="EMBL/GenBank/DDBJ databases">
        <authorList>
            <person name="Domelevo Entfellner J.-B."/>
        </authorList>
    </citation>
    <scope>NUCLEOTIDE SEQUENCE</scope>
</reference>
<keyword evidence="11" id="KW-0294">Fucose metabolism</keyword>
<dbReference type="PANTHER" id="PTHR31741:SF67">
    <property type="entry name" value="O-FUCOSYLTRANSFERASE FAMILY PROTEIN"/>
    <property type="match status" value="1"/>
</dbReference>
<evidence type="ECO:0000256" key="8">
    <source>
        <dbReference type="ARBA" id="ARBA00022989"/>
    </source>
</evidence>
<feature type="signal peptide" evidence="15">
    <location>
        <begin position="1"/>
        <end position="19"/>
    </location>
</feature>
<dbReference type="PANTHER" id="PTHR31741">
    <property type="entry name" value="OS02G0726500 PROTEIN-RELATED"/>
    <property type="match status" value="1"/>
</dbReference>
<name>A0AA86VMR2_9FABA</name>
<keyword evidence="5" id="KW-0808">Transferase</keyword>
<dbReference type="GO" id="GO:0016757">
    <property type="term" value="F:glycosyltransferase activity"/>
    <property type="evidence" value="ECO:0007669"/>
    <property type="project" value="UniProtKB-KW"/>
</dbReference>
<keyword evidence="4" id="KW-0328">Glycosyltransferase</keyword>
<dbReference type="GO" id="GO:0005737">
    <property type="term" value="C:cytoplasm"/>
    <property type="evidence" value="ECO:0007669"/>
    <property type="project" value="TreeGrafter"/>
</dbReference>
<organism evidence="16 17">
    <name type="scientific">Sphenostylis stenocarpa</name>
    <dbReference type="NCBI Taxonomy" id="92480"/>
    <lineage>
        <taxon>Eukaryota</taxon>
        <taxon>Viridiplantae</taxon>
        <taxon>Streptophyta</taxon>
        <taxon>Embryophyta</taxon>
        <taxon>Tracheophyta</taxon>
        <taxon>Spermatophyta</taxon>
        <taxon>Magnoliopsida</taxon>
        <taxon>eudicotyledons</taxon>
        <taxon>Gunneridae</taxon>
        <taxon>Pentapetalae</taxon>
        <taxon>rosids</taxon>
        <taxon>fabids</taxon>
        <taxon>Fabales</taxon>
        <taxon>Fabaceae</taxon>
        <taxon>Papilionoideae</taxon>
        <taxon>50 kb inversion clade</taxon>
        <taxon>NPAAA clade</taxon>
        <taxon>indigoferoid/millettioid clade</taxon>
        <taxon>Phaseoleae</taxon>
        <taxon>Sphenostylis</taxon>
    </lineage>
</organism>
<keyword evidence="17" id="KW-1185">Reference proteome</keyword>
<evidence type="ECO:0000256" key="6">
    <source>
        <dbReference type="ARBA" id="ARBA00022692"/>
    </source>
</evidence>
<dbReference type="Proteomes" id="UP001189624">
    <property type="component" value="Chromosome 9"/>
</dbReference>
<dbReference type="Gramene" id="rna-AYBTSS11_LOCUS26145">
    <property type="protein sequence ID" value="CAJ1974077.1"/>
    <property type="gene ID" value="gene-AYBTSS11_LOCUS26145"/>
</dbReference>
<keyword evidence="10" id="KW-0325">Glycoprotein</keyword>